<accession>A0A7W9CSK7</accession>
<evidence type="ECO:0000313" key="2">
    <source>
        <dbReference type="Proteomes" id="UP000523821"/>
    </source>
</evidence>
<dbReference type="Proteomes" id="UP000523821">
    <property type="component" value="Unassembled WGS sequence"/>
</dbReference>
<evidence type="ECO:0000313" key="1">
    <source>
        <dbReference type="EMBL" id="MBB5751027.1"/>
    </source>
</evidence>
<dbReference type="RefSeq" id="WP_183851615.1">
    <property type="nucleotide sequence ID" value="NZ_JACHOO010000001.1"/>
</dbReference>
<reference evidence="1 2" key="1">
    <citation type="submission" date="2020-08" db="EMBL/GenBank/DDBJ databases">
        <title>Genomic Encyclopedia of Type Strains, Phase IV (KMG-IV): sequencing the most valuable type-strain genomes for metagenomic binning, comparative biology and taxonomic classification.</title>
        <authorList>
            <person name="Goeker M."/>
        </authorList>
    </citation>
    <scope>NUCLEOTIDE SEQUENCE [LARGE SCALE GENOMIC DNA]</scope>
    <source>
        <strain evidence="1 2">DSM 16268</strain>
    </source>
</reference>
<proteinExistence type="predicted"/>
<gene>
    <name evidence="1" type="ORF">GGQ63_000070</name>
</gene>
<keyword evidence="2" id="KW-1185">Reference proteome</keyword>
<organism evidence="1 2">
    <name type="scientific">Prosthecomicrobium pneumaticum</name>
    <dbReference type="NCBI Taxonomy" id="81895"/>
    <lineage>
        <taxon>Bacteria</taxon>
        <taxon>Pseudomonadati</taxon>
        <taxon>Pseudomonadota</taxon>
        <taxon>Alphaproteobacteria</taxon>
        <taxon>Hyphomicrobiales</taxon>
        <taxon>Kaistiaceae</taxon>
        <taxon>Prosthecomicrobium</taxon>
    </lineage>
</organism>
<protein>
    <submittedName>
        <fullName evidence="1">Uncharacterized protein</fullName>
    </submittedName>
</protein>
<name>A0A7W9CSK7_9HYPH</name>
<dbReference type="EMBL" id="JACHOO010000001">
    <property type="protein sequence ID" value="MBB5751027.1"/>
    <property type="molecule type" value="Genomic_DNA"/>
</dbReference>
<comment type="caution">
    <text evidence="1">The sequence shown here is derived from an EMBL/GenBank/DDBJ whole genome shotgun (WGS) entry which is preliminary data.</text>
</comment>
<dbReference type="AlphaFoldDB" id="A0A7W9CSK7"/>
<sequence>MARPDGPRSLDRRTLPPLALLPYEKLLAETLRGFLAELCLTNAGVVMSYISHRRDENMDDLIASSAELFLKPGCLRYARRATIETDWGTPPHVSIEMTFACAQLRAAFRIVFAAAVIGVNVDRIEFASGGPEEDGLARFAAALASARLAGH</sequence>